<dbReference type="EMBL" id="KV454409">
    <property type="protein sequence ID" value="ODQ65811.1"/>
    <property type="molecule type" value="Genomic_DNA"/>
</dbReference>
<name>A0A1E3PK47_9ASCO</name>
<proteinExistence type="predicted"/>
<protein>
    <submittedName>
        <fullName evidence="2">Uncharacterized protein</fullName>
    </submittedName>
</protein>
<reference evidence="2 3" key="1">
    <citation type="journal article" date="2016" name="Proc. Natl. Acad. Sci. U.S.A.">
        <title>Comparative genomics of biotechnologically important yeasts.</title>
        <authorList>
            <person name="Riley R."/>
            <person name="Haridas S."/>
            <person name="Wolfe K.H."/>
            <person name="Lopes M.R."/>
            <person name="Hittinger C.T."/>
            <person name="Goeker M."/>
            <person name="Salamov A.A."/>
            <person name="Wisecaver J.H."/>
            <person name="Long T.M."/>
            <person name="Calvey C.H."/>
            <person name="Aerts A.L."/>
            <person name="Barry K.W."/>
            <person name="Choi C."/>
            <person name="Clum A."/>
            <person name="Coughlan A.Y."/>
            <person name="Deshpande S."/>
            <person name="Douglass A.P."/>
            <person name="Hanson S.J."/>
            <person name="Klenk H.-P."/>
            <person name="LaButti K.M."/>
            <person name="Lapidus A."/>
            <person name="Lindquist E.A."/>
            <person name="Lipzen A.M."/>
            <person name="Meier-Kolthoff J.P."/>
            <person name="Ohm R.A."/>
            <person name="Otillar R.P."/>
            <person name="Pangilinan J.L."/>
            <person name="Peng Y."/>
            <person name="Rokas A."/>
            <person name="Rosa C.A."/>
            <person name="Scheuner C."/>
            <person name="Sibirny A.A."/>
            <person name="Slot J.C."/>
            <person name="Stielow J.B."/>
            <person name="Sun H."/>
            <person name="Kurtzman C.P."/>
            <person name="Blackwell M."/>
            <person name="Grigoriev I.V."/>
            <person name="Jeffries T.W."/>
        </authorList>
    </citation>
    <scope>NUCLEOTIDE SEQUENCE [LARGE SCALE GENOMIC DNA]</scope>
    <source>
        <strain evidence="2 3">DSM 6958</strain>
    </source>
</reference>
<feature type="region of interest" description="Disordered" evidence="1">
    <location>
        <begin position="322"/>
        <end position="343"/>
    </location>
</feature>
<keyword evidence="3" id="KW-1185">Reference proteome</keyword>
<evidence type="ECO:0000313" key="3">
    <source>
        <dbReference type="Proteomes" id="UP000095009"/>
    </source>
</evidence>
<accession>A0A1E3PK47</accession>
<evidence type="ECO:0000313" key="2">
    <source>
        <dbReference type="EMBL" id="ODQ65811.1"/>
    </source>
</evidence>
<evidence type="ECO:0000256" key="1">
    <source>
        <dbReference type="SAM" id="MobiDB-lite"/>
    </source>
</evidence>
<organism evidence="2 3">
    <name type="scientific">Nadsonia fulvescens var. elongata DSM 6958</name>
    <dbReference type="NCBI Taxonomy" id="857566"/>
    <lineage>
        <taxon>Eukaryota</taxon>
        <taxon>Fungi</taxon>
        <taxon>Dikarya</taxon>
        <taxon>Ascomycota</taxon>
        <taxon>Saccharomycotina</taxon>
        <taxon>Dipodascomycetes</taxon>
        <taxon>Dipodascales</taxon>
        <taxon>Dipodascales incertae sedis</taxon>
        <taxon>Nadsonia</taxon>
    </lineage>
</organism>
<dbReference type="Proteomes" id="UP000095009">
    <property type="component" value="Unassembled WGS sequence"/>
</dbReference>
<gene>
    <name evidence="2" type="ORF">NADFUDRAFT_82772</name>
</gene>
<sequence>MYEISFNNISWDDFSGGVDLNPRIFDDYVFSPKAIDNFTDFTIDRDYAESYVYELGQDYCYLNSSRPLPETNTTDYTHTTIAHSLADFSASVAPSTPPLASNLTNPHPDCTEENDNLLSPSGPRSLNAAFSSALDSYLSNLATMHSNDFRFDSLSENSTGIQQLDQIDNFEFNEPKSPNLTDASILKLFEPRQGTTVSYQKNANRTCPLDTYNKANQFQDSVADTVSLDSSYTTKLNHWTPSAKENTNSNSVSEYVCADLESVANRDISSGVCSSLAEISPLSAFSSSVSSSSSSSSSSSFSSPCSVKSQRHFSPLSSVSEFSSPASLSTSPPASTGNKPFVKPEVKPLSSNYPLPSPPMLCKQNESRLSLPNLYILMGLATNHKEAAFREKKILGMLESRGFKLGEQTWIRDTTETFRKDILDWIYNDTFADFGYDKDLIEIIIKRNCYYVMQGKLRKIRRGKRRRDSIILKNSLSYV</sequence>
<dbReference type="OrthoDB" id="4096434at2759"/>
<dbReference type="AlphaFoldDB" id="A0A1E3PK47"/>
<feature type="compositionally biased region" description="Low complexity" evidence="1">
    <location>
        <begin position="322"/>
        <end position="336"/>
    </location>
</feature>